<gene>
    <name evidence="2" type="ORF">VN97_g3300</name>
</gene>
<keyword evidence="1" id="KW-0472">Membrane</keyword>
<dbReference type="Proteomes" id="UP001227192">
    <property type="component" value="Unassembled WGS sequence"/>
</dbReference>
<evidence type="ECO:0000313" key="2">
    <source>
        <dbReference type="EMBL" id="KAJ9489963.1"/>
    </source>
</evidence>
<comment type="caution">
    <text evidence="2">The sequence shown here is derived from an EMBL/GenBank/DDBJ whole genome shotgun (WGS) entry which is preliminary data.</text>
</comment>
<feature type="transmembrane region" description="Helical" evidence="1">
    <location>
        <begin position="74"/>
        <end position="94"/>
    </location>
</feature>
<accession>A0AAI9TNJ0</accession>
<feature type="transmembrane region" description="Helical" evidence="1">
    <location>
        <begin position="28"/>
        <end position="53"/>
    </location>
</feature>
<dbReference type="AlphaFoldDB" id="A0AAI9TNJ0"/>
<sequence>MLCVVKGEERDQKNIGVEGQRDDVLLHYLLALGICVRIGVTGGLRPRLGFFYLKCRAAKKYMYRLVNYRGALKWNSAVIFALNTVALIPLGIWISRSVDALTVGGSRAIIEVLKSTLGNSVELMVISSSLHLQCKYRLTMIYPDRNQCDRAKPTAHLPVRDTWKCYKQFITGKSQYQIQPLLL</sequence>
<organism evidence="2 3">
    <name type="scientific">Penicillium thymicola</name>
    <dbReference type="NCBI Taxonomy" id="293382"/>
    <lineage>
        <taxon>Eukaryota</taxon>
        <taxon>Fungi</taxon>
        <taxon>Dikarya</taxon>
        <taxon>Ascomycota</taxon>
        <taxon>Pezizomycotina</taxon>
        <taxon>Eurotiomycetes</taxon>
        <taxon>Eurotiomycetidae</taxon>
        <taxon>Eurotiales</taxon>
        <taxon>Aspergillaceae</taxon>
        <taxon>Penicillium</taxon>
    </lineage>
</organism>
<dbReference type="EMBL" id="LACB01000069">
    <property type="protein sequence ID" value="KAJ9489963.1"/>
    <property type="molecule type" value="Genomic_DNA"/>
</dbReference>
<proteinExistence type="predicted"/>
<keyword evidence="1" id="KW-1133">Transmembrane helix</keyword>
<keyword evidence="3" id="KW-1185">Reference proteome</keyword>
<evidence type="ECO:0000256" key="1">
    <source>
        <dbReference type="SAM" id="Phobius"/>
    </source>
</evidence>
<evidence type="ECO:0000313" key="3">
    <source>
        <dbReference type="Proteomes" id="UP001227192"/>
    </source>
</evidence>
<reference evidence="2" key="2">
    <citation type="journal article" date="2016" name="Fungal Biol.">
        <title>Ochratoxin A production by Penicillium thymicola.</title>
        <authorList>
            <person name="Nguyen H.D.T."/>
            <person name="McMullin D.R."/>
            <person name="Ponomareva E."/>
            <person name="Riley R."/>
            <person name="Pomraning K.R."/>
            <person name="Baker S.E."/>
            <person name="Seifert K.A."/>
        </authorList>
    </citation>
    <scope>NUCLEOTIDE SEQUENCE</scope>
    <source>
        <strain evidence="2">DAOM 180753</strain>
    </source>
</reference>
<name>A0AAI9TNJ0_PENTH</name>
<reference evidence="2" key="1">
    <citation type="submission" date="2015-06" db="EMBL/GenBank/DDBJ databases">
        <authorList>
            <person name="Nguyen H."/>
        </authorList>
    </citation>
    <scope>NUCLEOTIDE SEQUENCE</scope>
    <source>
        <strain evidence="2">DAOM 180753</strain>
    </source>
</reference>
<protein>
    <submittedName>
        <fullName evidence="2">Uncharacterized protein</fullName>
    </submittedName>
</protein>
<keyword evidence="1" id="KW-0812">Transmembrane</keyword>